<proteinExistence type="predicted"/>
<keyword evidence="1" id="KW-0732">Signal</keyword>
<dbReference type="PATRIC" id="fig|49338.4.peg.4918"/>
<feature type="chain" id="PRO_5001932857" evidence="1">
    <location>
        <begin position="29"/>
        <end position="379"/>
    </location>
</feature>
<accession>A0A098B7V7</accession>
<protein>
    <submittedName>
        <fullName evidence="2">Uncharacterized protein</fullName>
    </submittedName>
</protein>
<reference evidence="2" key="1">
    <citation type="submission" date="2014-07" db="EMBL/GenBank/DDBJ databases">
        <authorList>
            <person name="Hornung V.Bastian."/>
        </authorList>
    </citation>
    <scope>NUCLEOTIDE SEQUENCE</scope>
    <source>
        <strain evidence="2">PCE-S</strain>
    </source>
</reference>
<dbReference type="EMBL" id="LK996017">
    <property type="protein sequence ID" value="CDX04457.1"/>
    <property type="molecule type" value="Genomic_DNA"/>
</dbReference>
<name>A0A098B7V7_DESHA</name>
<evidence type="ECO:0000256" key="1">
    <source>
        <dbReference type="SAM" id="SignalP"/>
    </source>
</evidence>
<evidence type="ECO:0000313" key="2">
    <source>
        <dbReference type="EMBL" id="CDX04457.1"/>
    </source>
</evidence>
<dbReference type="AlphaFoldDB" id="A0A098B7V7"/>
<feature type="signal peptide" evidence="1">
    <location>
        <begin position="1"/>
        <end position="28"/>
    </location>
</feature>
<dbReference type="RefSeq" id="WP_144676796.1">
    <property type="nucleotide sequence ID" value="NZ_LK996017.1"/>
</dbReference>
<sequence>MRKLTKKAYALVLAVVFTLSGSVAPVWAEDDALRKAPAKDAAFVAGLEGFKNITSKNLLGKDVGMQEGLIIRQSRIENGKIIIPKSGLYYTTRTGTAKMLTGHKITILGKEYTIVDTATKLDVVTATDLKKGGSVPLGDGSKHLELTSIGIDGNGFVAPAATFQILKPSGNYYGTSFPVSPNAKLFNITEGVLNDGTGRITGTYLPGQDGQNFHVEYYGTNVATSGQSYLVVGDVTAEEAHVKEFATGAIVYSLLTEKPAVEMQLGKGEKAALGDYTVTVTDITEDSVTVELTSKEGQTIQKKLGPVTEETKKYLPADEVTRNTLVLRPENDAVQVQLDALREPFKDGKAVLVGYTDLVKFENPGTWASDPRFISRPDT</sequence>
<gene>
    <name evidence="2" type="ORF">DPCES_4571</name>
</gene>
<organism evidence="2">
    <name type="scientific">Desulfitobacterium hafniense</name>
    <name type="common">Desulfitobacterium frappieri</name>
    <dbReference type="NCBI Taxonomy" id="49338"/>
    <lineage>
        <taxon>Bacteria</taxon>
        <taxon>Bacillati</taxon>
        <taxon>Bacillota</taxon>
        <taxon>Clostridia</taxon>
        <taxon>Eubacteriales</taxon>
        <taxon>Desulfitobacteriaceae</taxon>
        <taxon>Desulfitobacterium</taxon>
    </lineage>
</organism>